<reference evidence="7" key="1">
    <citation type="journal article" date="2020" name="Nature">
        <title>Giant virus diversity and host interactions through global metagenomics.</title>
        <authorList>
            <person name="Schulz F."/>
            <person name="Roux S."/>
            <person name="Paez-Espino D."/>
            <person name="Jungbluth S."/>
            <person name="Walsh D.A."/>
            <person name="Denef V.J."/>
            <person name="McMahon K.D."/>
            <person name="Konstantinidis K.T."/>
            <person name="Eloe-Fadrosh E.A."/>
            <person name="Kyrpides N.C."/>
            <person name="Woyke T."/>
        </authorList>
    </citation>
    <scope>NUCLEOTIDE SEQUENCE</scope>
    <source>
        <strain evidence="7">GVMAG-M-3300023179-103</strain>
    </source>
</reference>
<evidence type="ECO:0000259" key="6">
    <source>
        <dbReference type="PROSITE" id="PS51194"/>
    </source>
</evidence>
<dbReference type="InterPro" id="IPR027417">
    <property type="entry name" value="P-loop_NTPase"/>
</dbReference>
<dbReference type="PROSITE" id="PS51192">
    <property type="entry name" value="HELICASE_ATP_BIND_1"/>
    <property type="match status" value="1"/>
</dbReference>
<organism evidence="7">
    <name type="scientific">viral metagenome</name>
    <dbReference type="NCBI Taxonomy" id="1070528"/>
    <lineage>
        <taxon>unclassified sequences</taxon>
        <taxon>metagenomes</taxon>
        <taxon>organismal metagenomes</taxon>
    </lineage>
</organism>
<evidence type="ECO:0008006" key="8">
    <source>
        <dbReference type="Google" id="ProtNLM"/>
    </source>
</evidence>
<dbReference type="GO" id="GO:0005524">
    <property type="term" value="F:ATP binding"/>
    <property type="evidence" value="ECO:0007669"/>
    <property type="project" value="UniProtKB-KW"/>
</dbReference>
<dbReference type="GO" id="GO:0003723">
    <property type="term" value="F:RNA binding"/>
    <property type="evidence" value="ECO:0007669"/>
    <property type="project" value="TreeGrafter"/>
</dbReference>
<evidence type="ECO:0000256" key="3">
    <source>
        <dbReference type="ARBA" id="ARBA00022806"/>
    </source>
</evidence>
<protein>
    <recommendedName>
        <fullName evidence="8">Helicase ATP-binding domain-containing protein</fullName>
    </recommendedName>
</protein>
<evidence type="ECO:0000256" key="4">
    <source>
        <dbReference type="ARBA" id="ARBA00022840"/>
    </source>
</evidence>
<dbReference type="PANTHER" id="PTHR18934">
    <property type="entry name" value="ATP-DEPENDENT RNA HELICASE"/>
    <property type="match status" value="1"/>
</dbReference>
<evidence type="ECO:0000313" key="7">
    <source>
        <dbReference type="EMBL" id="QHT21729.1"/>
    </source>
</evidence>
<dbReference type="SMART" id="SM00487">
    <property type="entry name" value="DEXDc"/>
    <property type="match status" value="1"/>
</dbReference>
<dbReference type="Gene3D" id="3.40.50.300">
    <property type="entry name" value="P-loop containing nucleotide triphosphate hydrolases"/>
    <property type="match status" value="2"/>
</dbReference>
<accession>A0A6C0E0B3</accession>
<dbReference type="GO" id="GO:0016787">
    <property type="term" value="F:hydrolase activity"/>
    <property type="evidence" value="ECO:0007669"/>
    <property type="project" value="UniProtKB-KW"/>
</dbReference>
<dbReference type="EMBL" id="MN739696">
    <property type="protein sequence ID" value="QHT21729.1"/>
    <property type="molecule type" value="Genomic_DNA"/>
</dbReference>
<name>A0A6C0E0B3_9ZZZZ</name>
<dbReference type="SUPFAM" id="SSF52540">
    <property type="entry name" value="P-loop containing nucleoside triphosphate hydrolases"/>
    <property type="match status" value="1"/>
</dbReference>
<dbReference type="InterPro" id="IPR011545">
    <property type="entry name" value="DEAD/DEAH_box_helicase_dom"/>
</dbReference>
<dbReference type="InterPro" id="IPR014001">
    <property type="entry name" value="Helicase_ATP-bd"/>
</dbReference>
<keyword evidence="1" id="KW-0547">Nucleotide-binding</keyword>
<dbReference type="Pfam" id="PF00271">
    <property type="entry name" value="Helicase_C"/>
    <property type="match status" value="1"/>
</dbReference>
<dbReference type="CDD" id="cd18791">
    <property type="entry name" value="SF2_C_RHA"/>
    <property type="match status" value="1"/>
</dbReference>
<evidence type="ECO:0000256" key="1">
    <source>
        <dbReference type="ARBA" id="ARBA00022741"/>
    </source>
</evidence>
<feature type="domain" description="Helicase C-terminal" evidence="6">
    <location>
        <begin position="880"/>
        <end position="1066"/>
    </location>
</feature>
<dbReference type="PANTHER" id="PTHR18934:SF99">
    <property type="entry name" value="ATP-DEPENDENT RNA HELICASE DHX37-RELATED"/>
    <property type="match status" value="1"/>
</dbReference>
<evidence type="ECO:0000259" key="5">
    <source>
        <dbReference type="PROSITE" id="PS51192"/>
    </source>
</evidence>
<sequence>MYINNFIDIDFSTLIKQNVVKYTFPKLNIIEQDLLHKYLCDLVQFIAIVHNMFDPEKNFITKLKMNNYKDLRWLLLSLLPHINTDADKTKIYSLNDIYIRQHDENIDIDKEEPKFVYSNIQYGRHKRSSKNTFIEFDKSHLEENYYFLLHAIKESRNKLHVNWIEVLPVTNNEINITEKLEYIDPIKSYVEHIKSYVEQTDITDLRNKFKNNINIEDVYNTITTSLYDNIRDCRWLIFDCAINSNNNFVIKPLIQTLEIVFDNTLQYIIDNKSEKIPNNIIDDIDKRWKRFLSNYEQNITWIHIQDNLSIDTLTMDVIIKSIIIFFNKENETKTKIKYTRPENLIYEEYTEDEKLTDPNYISKNLILTTAKSIKIQDIIDFLNFNIKFLKKSWYGYMLFDNNILKSEDILIDTYVINLKNIYNYCKCFLTYIVVNNEKRKIQTLPKKWCSLGSDEIKLIEERININFQEKNIDIRWFKIDTNLKHKELLKHNTEFDKINELTKEILIEIQSYIRKIVVMSLKNRGVLSYLTFENLDFRDNSKYNITNTDDEIKLKTEIYEKYKDNTQYNEAKYYLTNEQYTPTYFETLKEYTWTFMTSFHWIAQINFVTKFINNRINYITAGTGAGKTTQIPKLYLYYYKSLEYKDDATIIISVPRTNISIGTSKRVAQELGIFENTQDIIIQKRTSKEDTLTKGNYPKIQFITDGVVVNWVKNPFLRFFEPLKINKANNEQIEDKYLIFREANIIGDCIIIDEAHEHNKNMDIILSLLNNCLKHENRVKVCIMSATIDSDEPAYRRFYRSINDNLKYPLSKWIETNKLDRINVDRRLHIAQPDEIIHKITEHFMPDKKDDPAKIGDVIKSIISTSSYGDILLFMPGTAEIYSIIEMLNSDNYLPDDVIAVPYHASLKNIYKDFIENIDKKRDIFKIKKSSNIDFKGIDTIVKFSNSQINPYKRFIIVSTNVAEASITIKTLKFVVDTGTQKNLVYNTENRNSFIQTSYITEDSRKQRRGRVGRVSSGDAYFLYDHDDVKTNKKQYNIAISDISLDVLLDLLKIKQDIPIVSKSVKNILLGKKLTDEDTKFLEQPFKDAIFKHKEYGTTKDHYEKYMEELRKIINSQYTLKNKLYTYYGNNTHYDYDYDRNDKNFYNTYISGFHKSQLNDANGKFYLIHPEELNIKRNIAGEIVSSNKINSDKMISFWLILLNYGFIGVNVKNNKKTMFKNSWGKFFTQFNSRITTIFEKFSYARHIFFAKLIMSSDKTFDEFINIIALLTISSGNIENIYNFSYLDNSTLSNYKKNEQKKQEIHKLFSIIDMNNKSDNKSDIETYKLLAKKLKQLESKVISQLPIYTNETIDRNILEGEQVIEEDDIEEKITKENTTKEEKQRKQYRQNRKNDKLFETLTNILRGSHIDVKKLMNFYKTSASIKNLWESVFTKTQTKFFKRDNYSYSALLIKYNINPYTAIFLLANPYNILHKCKNTNSFFYVFNPSILELRVIDTKTTTVDSKFHNEYIFIITENINTKKINTLISVSLNDLQLVANIYRYTSYFIKYNYQNITLKLGDVLSKFSYTNNEDVGVSNNLVYTIKFVIEQLKENSTSHTNTLVKELHKEFDDYDLMLDRII</sequence>
<feature type="domain" description="Helicase ATP-binding" evidence="5">
    <location>
        <begin position="608"/>
        <end position="806"/>
    </location>
</feature>
<proteinExistence type="predicted"/>
<dbReference type="GO" id="GO:0004386">
    <property type="term" value="F:helicase activity"/>
    <property type="evidence" value="ECO:0007669"/>
    <property type="project" value="UniProtKB-KW"/>
</dbReference>
<dbReference type="SMART" id="SM00490">
    <property type="entry name" value="HELICc"/>
    <property type="match status" value="1"/>
</dbReference>
<dbReference type="Pfam" id="PF00270">
    <property type="entry name" value="DEAD"/>
    <property type="match status" value="1"/>
</dbReference>
<dbReference type="PROSITE" id="PS51194">
    <property type="entry name" value="HELICASE_CTER"/>
    <property type="match status" value="1"/>
</dbReference>
<evidence type="ECO:0000256" key="2">
    <source>
        <dbReference type="ARBA" id="ARBA00022801"/>
    </source>
</evidence>
<dbReference type="InterPro" id="IPR001650">
    <property type="entry name" value="Helicase_C-like"/>
</dbReference>
<keyword evidence="4" id="KW-0067">ATP-binding</keyword>
<keyword evidence="2" id="KW-0378">Hydrolase</keyword>
<keyword evidence="3" id="KW-0347">Helicase</keyword>